<dbReference type="AlphaFoldDB" id="A0A9X2E0L6"/>
<comment type="caution">
    <text evidence="5">The sequence shown here is derived from an EMBL/GenBank/DDBJ whole genome shotgun (WGS) entry which is preliminary data.</text>
</comment>
<dbReference type="EMBL" id="JAMRYM010000023">
    <property type="protein sequence ID" value="MCM6762304.1"/>
    <property type="molecule type" value="Genomic_DNA"/>
</dbReference>
<dbReference type="PANTHER" id="PTHR43818">
    <property type="entry name" value="BCDNA.GH03377"/>
    <property type="match status" value="1"/>
</dbReference>
<evidence type="ECO:0000259" key="4">
    <source>
        <dbReference type="Pfam" id="PF22725"/>
    </source>
</evidence>
<evidence type="ECO:0000256" key="2">
    <source>
        <dbReference type="ARBA" id="ARBA00023027"/>
    </source>
</evidence>
<dbReference type="SUPFAM" id="SSF55347">
    <property type="entry name" value="Glyceraldehyde-3-phosphate dehydrogenase-like, C-terminal domain"/>
    <property type="match status" value="1"/>
</dbReference>
<gene>
    <name evidence="5" type="ORF">NB037_07715</name>
</gene>
<dbReference type="GO" id="GO:0000166">
    <property type="term" value="F:nucleotide binding"/>
    <property type="evidence" value="ECO:0007669"/>
    <property type="project" value="InterPro"/>
</dbReference>
<evidence type="ECO:0000259" key="3">
    <source>
        <dbReference type="Pfam" id="PF01408"/>
    </source>
</evidence>
<feature type="domain" description="Gfo/Idh/MocA-like oxidoreductase N-terminal" evidence="3">
    <location>
        <begin position="8"/>
        <end position="122"/>
    </location>
</feature>
<proteinExistence type="predicted"/>
<dbReference type="InterPro" id="IPR055170">
    <property type="entry name" value="GFO_IDH_MocA-like_dom"/>
</dbReference>
<keyword evidence="6" id="KW-1185">Reference proteome</keyword>
<keyword evidence="2" id="KW-0520">NAD</keyword>
<dbReference type="Gene3D" id="3.40.50.720">
    <property type="entry name" value="NAD(P)-binding Rossmann-like Domain"/>
    <property type="match status" value="1"/>
</dbReference>
<feature type="domain" description="GFO/IDH/MocA-like oxidoreductase" evidence="4">
    <location>
        <begin position="134"/>
        <end position="267"/>
    </location>
</feature>
<dbReference type="Pfam" id="PF01408">
    <property type="entry name" value="GFO_IDH_MocA"/>
    <property type="match status" value="1"/>
</dbReference>
<accession>A0A9X2E0L6</accession>
<organism evidence="5 6">
    <name type="scientific">Rathayibacter rubneri</name>
    <dbReference type="NCBI Taxonomy" id="2950106"/>
    <lineage>
        <taxon>Bacteria</taxon>
        <taxon>Bacillati</taxon>
        <taxon>Actinomycetota</taxon>
        <taxon>Actinomycetes</taxon>
        <taxon>Micrococcales</taxon>
        <taxon>Microbacteriaceae</taxon>
        <taxon>Rathayibacter</taxon>
    </lineage>
</organism>
<keyword evidence="1" id="KW-0560">Oxidoreductase</keyword>
<dbReference type="GO" id="GO:0016491">
    <property type="term" value="F:oxidoreductase activity"/>
    <property type="evidence" value="ECO:0007669"/>
    <property type="project" value="UniProtKB-KW"/>
</dbReference>
<dbReference type="InterPro" id="IPR036291">
    <property type="entry name" value="NAD(P)-bd_dom_sf"/>
</dbReference>
<dbReference type="Pfam" id="PF22725">
    <property type="entry name" value="GFO_IDH_MocA_C3"/>
    <property type="match status" value="1"/>
</dbReference>
<sequence>MSGAGRVGVGVIGAGNISTQYLTNLTVFPDLEVLFVADIDLERAKAQAEAFGVPGSGTVEELLAHPGIEIVVNLTIPAAHVEVARRALEAGKHVWTEKPFSLDRDSGVELLALAKEKGLRVATAPDTFLGAGLQTAQRVIESGAIGTPLSAITLFQGPGPEGWHPNPEFFFAPGGGPLLDMGPYYITTLVQNLGPVESVTAVSSQARATRVVGSGPREGTEFPVTIPTHIGGLLRFESGASAQGVWSFESSMLRMGFVEINGSEGTLVLPDPNMHDGEVTLYRRGEKEPEVIPATGSTFSRGTGVLELARAIRADQPEAASGDLAYHVTDVMLSLLEAAETGEKVLVESTVAPRPAVPEDWDPSEATLVR</sequence>
<dbReference type="InterPro" id="IPR000683">
    <property type="entry name" value="Gfo/Idh/MocA-like_OxRdtase_N"/>
</dbReference>
<dbReference type="InterPro" id="IPR050463">
    <property type="entry name" value="Gfo/Idh/MocA_oxidrdct_glycsds"/>
</dbReference>
<evidence type="ECO:0000313" key="5">
    <source>
        <dbReference type="EMBL" id="MCM6762304.1"/>
    </source>
</evidence>
<evidence type="ECO:0000313" key="6">
    <source>
        <dbReference type="Proteomes" id="UP001155240"/>
    </source>
</evidence>
<evidence type="ECO:0000256" key="1">
    <source>
        <dbReference type="ARBA" id="ARBA00023002"/>
    </source>
</evidence>
<reference evidence="5" key="1">
    <citation type="submission" date="2022-06" db="EMBL/GenBank/DDBJ databases">
        <title>Whole genome shotgun sequencing (WGS) of Rathayibacter sp. ZW T2_19, isolated from stored onions (Allium cepa).</title>
        <authorList>
            <person name="Stoll D.A."/>
            <person name="Huch M."/>
        </authorList>
    </citation>
    <scope>NUCLEOTIDE SEQUENCE</scope>
    <source>
        <strain evidence="5">ZW T2_19</strain>
    </source>
</reference>
<dbReference type="RefSeq" id="WP_251944804.1">
    <property type="nucleotide sequence ID" value="NZ_JAMRYM010000023.1"/>
</dbReference>
<dbReference type="Proteomes" id="UP001155240">
    <property type="component" value="Unassembled WGS sequence"/>
</dbReference>
<name>A0A9X2E0L6_9MICO</name>
<dbReference type="Gene3D" id="3.30.360.10">
    <property type="entry name" value="Dihydrodipicolinate Reductase, domain 2"/>
    <property type="match status" value="1"/>
</dbReference>
<protein>
    <submittedName>
        <fullName evidence="5">Gfo/Idh/MocA family oxidoreductase</fullName>
    </submittedName>
</protein>
<dbReference type="SUPFAM" id="SSF51735">
    <property type="entry name" value="NAD(P)-binding Rossmann-fold domains"/>
    <property type="match status" value="1"/>
</dbReference>
<dbReference type="PANTHER" id="PTHR43818:SF11">
    <property type="entry name" value="BCDNA.GH03377"/>
    <property type="match status" value="1"/>
</dbReference>